<keyword evidence="1" id="KW-0812">Transmembrane</keyword>
<evidence type="ECO:0000313" key="3">
    <source>
        <dbReference type="Proteomes" id="UP001595536"/>
    </source>
</evidence>
<organism evidence="2 3">
    <name type="scientific">Camelimonas abortus</name>
    <dbReference type="NCBI Taxonomy" id="1017184"/>
    <lineage>
        <taxon>Bacteria</taxon>
        <taxon>Pseudomonadati</taxon>
        <taxon>Pseudomonadota</taxon>
        <taxon>Alphaproteobacteria</taxon>
        <taxon>Hyphomicrobiales</taxon>
        <taxon>Chelatococcaceae</taxon>
        <taxon>Camelimonas</taxon>
    </lineage>
</organism>
<comment type="caution">
    <text evidence="2">The sequence shown here is derived from an EMBL/GenBank/DDBJ whole genome shotgun (WGS) entry which is preliminary data.</text>
</comment>
<gene>
    <name evidence="2" type="ORF">ACFOEX_04525</name>
</gene>
<feature type="transmembrane region" description="Helical" evidence="1">
    <location>
        <begin position="6"/>
        <end position="27"/>
    </location>
</feature>
<feature type="transmembrane region" description="Helical" evidence="1">
    <location>
        <begin position="184"/>
        <end position="208"/>
    </location>
</feature>
<dbReference type="EMBL" id="JBHRUV010000018">
    <property type="protein sequence ID" value="MFC3265632.1"/>
    <property type="molecule type" value="Genomic_DNA"/>
</dbReference>
<keyword evidence="1" id="KW-0472">Membrane</keyword>
<name>A0ABV7LDL8_9HYPH</name>
<feature type="transmembrane region" description="Helical" evidence="1">
    <location>
        <begin position="89"/>
        <end position="111"/>
    </location>
</feature>
<sequence length="392" mass="42873">MQVNVEMLLLSGGLVSAAQGAVLLYFWRKKPAASYLAWWAASFLVGGVLRILVELLPYSFDERNFLGILVIMLAYGMSWQGVRTFGGRPVVLPMVFLPPACWIVIGFSGLFDNGSVAQLRAVCFLYAFTWAVSAFEFVRARGVSLPARMPMILLCAATALAYVARIFITPYAPYPIGAAPSADWAYSSLFFISIITTIAFGTFALALAREHASAAERKRREAVDRHHIRSRSTFFANVRLLLRRHRARNEPVAMAFIHVDMGRSGAPDAVAFEKVLRRFEGSVKAVDQFSIVGRAELAAVLCRRTAADALDHFQGVVAGLDGVCREQGWKISIGVASTEQVGHDVNALIDAAWGALAAARSRDDRVAIYRPGMSRRMAEAPVNNVVSLAATR</sequence>
<proteinExistence type="predicted"/>
<feature type="transmembrane region" description="Helical" evidence="1">
    <location>
        <begin position="34"/>
        <end position="53"/>
    </location>
</feature>
<reference evidence="3" key="1">
    <citation type="journal article" date="2019" name="Int. J. Syst. Evol. Microbiol.">
        <title>The Global Catalogue of Microorganisms (GCM) 10K type strain sequencing project: providing services to taxonomists for standard genome sequencing and annotation.</title>
        <authorList>
            <consortium name="The Broad Institute Genomics Platform"/>
            <consortium name="The Broad Institute Genome Sequencing Center for Infectious Disease"/>
            <person name="Wu L."/>
            <person name="Ma J."/>
        </authorList>
    </citation>
    <scope>NUCLEOTIDE SEQUENCE [LARGE SCALE GENOMIC DNA]</scope>
    <source>
        <strain evidence="3">CCM 7941</strain>
    </source>
</reference>
<evidence type="ECO:0000256" key="1">
    <source>
        <dbReference type="SAM" id="Phobius"/>
    </source>
</evidence>
<protein>
    <recommendedName>
        <fullName evidence="4">GGDEF domain-containing protein</fullName>
    </recommendedName>
</protein>
<accession>A0ABV7LDL8</accession>
<feature type="transmembrane region" description="Helical" evidence="1">
    <location>
        <begin position="65"/>
        <end position="82"/>
    </location>
</feature>
<evidence type="ECO:0008006" key="4">
    <source>
        <dbReference type="Google" id="ProtNLM"/>
    </source>
</evidence>
<dbReference type="Gene3D" id="3.30.70.270">
    <property type="match status" value="1"/>
</dbReference>
<keyword evidence="3" id="KW-1185">Reference proteome</keyword>
<keyword evidence="1" id="KW-1133">Transmembrane helix</keyword>
<dbReference type="InterPro" id="IPR043128">
    <property type="entry name" value="Rev_trsase/Diguanyl_cyclase"/>
</dbReference>
<feature type="transmembrane region" description="Helical" evidence="1">
    <location>
        <begin position="150"/>
        <end position="172"/>
    </location>
</feature>
<evidence type="ECO:0000313" key="2">
    <source>
        <dbReference type="EMBL" id="MFC3265632.1"/>
    </source>
</evidence>
<dbReference type="Proteomes" id="UP001595536">
    <property type="component" value="Unassembled WGS sequence"/>
</dbReference>
<feature type="transmembrane region" description="Helical" evidence="1">
    <location>
        <begin position="117"/>
        <end position="138"/>
    </location>
</feature>
<dbReference type="RefSeq" id="WP_376868737.1">
    <property type="nucleotide sequence ID" value="NZ_JBHRUV010000018.1"/>
</dbReference>